<accession>A0A017THU2</accession>
<organism evidence="3 4">
    <name type="scientific">Chondromyces apiculatus DSM 436</name>
    <dbReference type="NCBI Taxonomy" id="1192034"/>
    <lineage>
        <taxon>Bacteria</taxon>
        <taxon>Pseudomonadati</taxon>
        <taxon>Myxococcota</taxon>
        <taxon>Polyangia</taxon>
        <taxon>Polyangiales</taxon>
        <taxon>Polyangiaceae</taxon>
        <taxon>Chondromyces</taxon>
    </lineage>
</organism>
<dbReference type="SUPFAM" id="SSF100895">
    <property type="entry name" value="Kazal-type serine protease inhibitors"/>
    <property type="match status" value="1"/>
</dbReference>
<evidence type="ECO:0000313" key="4">
    <source>
        <dbReference type="Proteomes" id="UP000019678"/>
    </source>
</evidence>
<dbReference type="RefSeq" id="WP_044235466.1">
    <property type="nucleotide sequence ID" value="NZ_ASRX01000003.1"/>
</dbReference>
<dbReference type="InterPro" id="IPR036058">
    <property type="entry name" value="Kazal_dom_sf"/>
</dbReference>
<dbReference type="STRING" id="1192034.CAP_3986"/>
<evidence type="ECO:0000256" key="2">
    <source>
        <dbReference type="SAM" id="SignalP"/>
    </source>
</evidence>
<evidence type="ECO:0000313" key="3">
    <source>
        <dbReference type="EMBL" id="EYF08457.1"/>
    </source>
</evidence>
<feature type="signal peptide" evidence="2">
    <location>
        <begin position="1"/>
        <end position="18"/>
    </location>
</feature>
<dbReference type="AlphaFoldDB" id="A0A017THU2"/>
<evidence type="ECO:0000256" key="1">
    <source>
        <dbReference type="SAM" id="MobiDB-lite"/>
    </source>
</evidence>
<keyword evidence="4" id="KW-1185">Reference proteome</keyword>
<protein>
    <submittedName>
        <fullName evidence="3">Kazal-type serine protease inhibitor domain protein</fullName>
    </submittedName>
</protein>
<proteinExistence type="predicted"/>
<gene>
    <name evidence="3" type="ORF">CAP_3986</name>
</gene>
<keyword evidence="2" id="KW-0732">Signal</keyword>
<feature type="compositionally biased region" description="Gly residues" evidence="1">
    <location>
        <begin position="34"/>
        <end position="43"/>
    </location>
</feature>
<dbReference type="OrthoDB" id="5516608at2"/>
<feature type="region of interest" description="Disordered" evidence="1">
    <location>
        <begin position="23"/>
        <end position="43"/>
    </location>
</feature>
<sequence length="260" mass="26166">MKRFLVSLSILMLVVACGETVEEPPDNTTSTTGSVGGGGAGGAGGGAGGGEPAFCGGFGGIACGEDEVCIYEGGFCGGDDGGGLCEPRPTVCDQDCPGVCGCDGQFYCNACMARAAGVDVAANTSCDDATRYSAQYWAGGLDHLIVLAADETRDLCVKVYLDAPKENAPGFDITAPDGWGVSYAEVTNRAADCDLPLPDTTTTVSSTGGTGTFSWDTGPSMVAPCDVNVNAVLTFTASEPWIPGSFQLSATAIPVDGGCQ</sequence>
<dbReference type="PROSITE" id="PS51257">
    <property type="entry name" value="PROKAR_LIPOPROTEIN"/>
    <property type="match status" value="1"/>
</dbReference>
<reference evidence="3 4" key="1">
    <citation type="submission" date="2013-05" db="EMBL/GenBank/DDBJ databases">
        <title>Genome assembly of Chondromyces apiculatus DSM 436.</title>
        <authorList>
            <person name="Sharma G."/>
            <person name="Khatri I."/>
            <person name="Kaur C."/>
            <person name="Mayilraj S."/>
            <person name="Subramanian S."/>
        </authorList>
    </citation>
    <scope>NUCLEOTIDE SEQUENCE [LARGE SCALE GENOMIC DNA]</scope>
    <source>
        <strain evidence="3 4">DSM 436</strain>
    </source>
</reference>
<name>A0A017THU2_9BACT</name>
<dbReference type="EMBL" id="ASRX01000003">
    <property type="protein sequence ID" value="EYF08457.1"/>
    <property type="molecule type" value="Genomic_DNA"/>
</dbReference>
<dbReference type="Proteomes" id="UP000019678">
    <property type="component" value="Unassembled WGS sequence"/>
</dbReference>
<comment type="caution">
    <text evidence="3">The sequence shown here is derived from an EMBL/GenBank/DDBJ whole genome shotgun (WGS) entry which is preliminary data.</text>
</comment>
<feature type="chain" id="PRO_5001496639" evidence="2">
    <location>
        <begin position="19"/>
        <end position="260"/>
    </location>
</feature>